<dbReference type="InterPro" id="IPR032696">
    <property type="entry name" value="SQ_cyclase_C"/>
</dbReference>
<comment type="pathway">
    <text evidence="1">Secondary metabolite biosynthesis; hopanoid biosynthesis.</text>
</comment>
<keyword evidence="4" id="KW-0413">Isomerase</keyword>
<dbReference type="InterPro" id="IPR006400">
    <property type="entry name" value="Hopene-cyclase"/>
</dbReference>
<dbReference type="GO" id="GO:0016866">
    <property type="term" value="F:intramolecular transferase activity"/>
    <property type="evidence" value="ECO:0007669"/>
    <property type="project" value="InterPro"/>
</dbReference>
<dbReference type="GO" id="GO:0016104">
    <property type="term" value="P:triterpenoid biosynthetic process"/>
    <property type="evidence" value="ECO:0007669"/>
    <property type="project" value="InterPro"/>
</dbReference>
<evidence type="ECO:0000256" key="4">
    <source>
        <dbReference type="ARBA" id="ARBA00023235"/>
    </source>
</evidence>
<feature type="domain" description="Squalene cyclase N-terminal" evidence="6">
    <location>
        <begin position="22"/>
        <end position="312"/>
    </location>
</feature>
<proteinExistence type="inferred from homology"/>
<protein>
    <submittedName>
        <fullName evidence="7">Squalene--hopene cyclase</fullName>
    </submittedName>
</protein>
<name>A0A2U3IDZ3_9BURK</name>
<dbReference type="PROSITE" id="PS01074">
    <property type="entry name" value="TERPENE_SYNTHASES"/>
    <property type="match status" value="1"/>
</dbReference>
<dbReference type="PANTHER" id="PTHR11764">
    <property type="entry name" value="TERPENE CYCLASE/MUTASE FAMILY MEMBER"/>
    <property type="match status" value="1"/>
</dbReference>
<gene>
    <name evidence="7" type="ORF">NOV72_05635</name>
</gene>
<dbReference type="SFLD" id="SFLDG01016">
    <property type="entry name" value="Prenyltransferase_Like_2"/>
    <property type="match status" value="1"/>
</dbReference>
<comment type="similarity">
    <text evidence="2">Belongs to the terpene cyclase/mutase family.</text>
</comment>
<dbReference type="Proteomes" id="UP000238169">
    <property type="component" value="Unassembled WGS sequence"/>
</dbReference>
<accession>A0A2U3IDZ3</accession>
<dbReference type="EMBL" id="OGTP01000031">
    <property type="protein sequence ID" value="SPB18435.1"/>
    <property type="molecule type" value="Genomic_DNA"/>
</dbReference>
<evidence type="ECO:0000256" key="1">
    <source>
        <dbReference type="ARBA" id="ARBA00004999"/>
    </source>
</evidence>
<evidence type="ECO:0000256" key="2">
    <source>
        <dbReference type="ARBA" id="ARBA00009755"/>
    </source>
</evidence>
<dbReference type="InterPro" id="IPR018333">
    <property type="entry name" value="Squalene_cyclase"/>
</dbReference>
<dbReference type="Gene3D" id="1.50.10.20">
    <property type="match status" value="2"/>
</dbReference>
<dbReference type="OrthoDB" id="9758578at2"/>
<evidence type="ECO:0000313" key="7">
    <source>
        <dbReference type="EMBL" id="SPB18435.1"/>
    </source>
</evidence>
<dbReference type="CDD" id="cd02892">
    <property type="entry name" value="SQCY_1"/>
    <property type="match status" value="1"/>
</dbReference>
<keyword evidence="8" id="KW-1185">Reference proteome</keyword>
<dbReference type="InterPro" id="IPR008930">
    <property type="entry name" value="Terpenoid_cyclase/PrenylTrfase"/>
</dbReference>
<dbReference type="Pfam" id="PF13243">
    <property type="entry name" value="SQHop_cyclase_C"/>
    <property type="match status" value="1"/>
</dbReference>
<dbReference type="Pfam" id="PF13249">
    <property type="entry name" value="SQHop_cyclase_N"/>
    <property type="match status" value="1"/>
</dbReference>
<dbReference type="PANTHER" id="PTHR11764:SF20">
    <property type="entry name" value="LANOSTEROL SYNTHASE"/>
    <property type="match status" value="1"/>
</dbReference>
<sequence>MNDLSLSAAGAQVSGASLDSAVNRATDALLAAQHPDGYWLYELEADATIPAEYVLLVHYLGETADEKLEAKIGRYLRRIQREDGGWPLFTDGAMDVSATVKAYFALKMIGDSPDAEHMQRARRAILAAGGAEKVNVFTRILLALFGVVSWRAVPMMPVEIMRLPMWFPFHLSKVSYWARTVIVPMLVLNAKRPRARNPRGVRIDEVFTNPPVNTGMPARSGHQGRGWFAFFRVVDSILRVADPLLPKAGRERAIDEAVRFVDERLNGEDGLGAIFPAMANSVMMYDVLGYPPEHPNRAIARKSLDKLLIVDEADDGEAYCQPCLSPVWDTSLAAHALLETGMPKARSAVARGLAWLVPLQILDVYGDWISRRPNVRPGGWAFQFANPHYPDVDDTAVVAMAMERADRENGTAMYGESIARAREWVVGMQSSDGGWGAFEPENTQYYLNNIPFSDHGALLDPPTVDVSARCLSMLAQLGETSLNSEPARRAFDYIVRGQERDGSWYGRWGLNYIYGTWSAMSALNAAGVAPTDPRMKRAADWLIGIQNSDGGWGEDGESYKLDYRGYEQAQSTASQTAWALLGLMAAGLVEHPAVARGVGYLLRTQQSHGLWDETRFTATGFPRVFYLRYHGYRKFFPLWALARYRNLTRDGLTRVMAAM</sequence>
<dbReference type="NCBIfam" id="TIGR01787">
    <property type="entry name" value="squalene_cyclas"/>
    <property type="match status" value="1"/>
</dbReference>
<dbReference type="AlphaFoldDB" id="A0A2U3IDZ3"/>
<feature type="domain" description="Squalene cyclase C-terminal" evidence="5">
    <location>
        <begin position="324"/>
        <end position="646"/>
    </location>
</feature>
<evidence type="ECO:0000259" key="6">
    <source>
        <dbReference type="Pfam" id="PF13249"/>
    </source>
</evidence>
<dbReference type="GO" id="GO:0005811">
    <property type="term" value="C:lipid droplet"/>
    <property type="evidence" value="ECO:0007669"/>
    <property type="project" value="InterPro"/>
</dbReference>
<dbReference type="InterPro" id="IPR002365">
    <property type="entry name" value="Terpene_synthase_CS"/>
</dbReference>
<dbReference type="UniPathway" id="UPA00337"/>
<keyword evidence="3" id="KW-0677">Repeat</keyword>
<organism evidence="7 8">
    <name type="scientific">Caballeronia novacaledonica</name>
    <dbReference type="NCBI Taxonomy" id="1544861"/>
    <lineage>
        <taxon>Bacteria</taxon>
        <taxon>Pseudomonadati</taxon>
        <taxon>Pseudomonadota</taxon>
        <taxon>Betaproteobacteria</taxon>
        <taxon>Burkholderiales</taxon>
        <taxon>Burkholderiaceae</taxon>
        <taxon>Caballeronia</taxon>
    </lineage>
</organism>
<dbReference type="RefSeq" id="WP_106857888.1">
    <property type="nucleotide sequence ID" value="NZ_OGTP01000031.1"/>
</dbReference>
<evidence type="ECO:0000313" key="8">
    <source>
        <dbReference type="Proteomes" id="UP000238169"/>
    </source>
</evidence>
<dbReference type="InterPro" id="IPR032697">
    <property type="entry name" value="SQ_cyclase_N"/>
</dbReference>
<reference evidence="8" key="1">
    <citation type="submission" date="2018-01" db="EMBL/GenBank/DDBJ databases">
        <authorList>
            <person name="Peeters C."/>
        </authorList>
    </citation>
    <scope>NUCLEOTIDE SEQUENCE [LARGE SCALE GENOMIC DNA]</scope>
</reference>
<evidence type="ECO:0000259" key="5">
    <source>
        <dbReference type="Pfam" id="PF13243"/>
    </source>
</evidence>
<dbReference type="SUPFAM" id="SSF48239">
    <property type="entry name" value="Terpenoid cyclases/Protein prenyltransferases"/>
    <property type="match status" value="2"/>
</dbReference>
<evidence type="ECO:0000256" key="3">
    <source>
        <dbReference type="ARBA" id="ARBA00022737"/>
    </source>
</evidence>
<dbReference type="NCBIfam" id="TIGR01507">
    <property type="entry name" value="hopene_cyclase"/>
    <property type="match status" value="1"/>
</dbReference>